<organism evidence="2 3">
    <name type="scientific">Lichenicoccus roseus</name>
    <dbReference type="NCBI Taxonomy" id="2683649"/>
    <lineage>
        <taxon>Bacteria</taxon>
        <taxon>Pseudomonadati</taxon>
        <taxon>Pseudomonadota</taxon>
        <taxon>Alphaproteobacteria</taxon>
        <taxon>Acetobacterales</taxon>
        <taxon>Acetobacteraceae</taxon>
        <taxon>Lichenicoccus</taxon>
    </lineage>
</organism>
<feature type="domain" description="AB hydrolase-1" evidence="1">
    <location>
        <begin position="23"/>
        <end position="225"/>
    </location>
</feature>
<sequence length="274" mass="29399">MFFNGFTLQENEGIRLRTGGAGPALLLLHGQPQSHAMWHGVAGLLADRFSVVCPDLPTGRSERQLATDMLALMDRLGHRRFGVAGHDVGGHVAARMALEQPARIQRMAALEIVPIPEHLDRNDMAYALAGYQSCWFGQLHPKPEALVTQAPDAWFQTSPTREDAPYFHPEAIADYLRVGGGLGEPAHALPSEAGAGQPAASRRTRIECPTLVIWGTGGRIGGWYDPLTLWRECVDGEVSGGPLAAGHFVAEEAPEAVAAAFRSFFAGVPRAPAA</sequence>
<dbReference type="PANTHER" id="PTHR43798">
    <property type="entry name" value="MONOACYLGLYCEROL LIPASE"/>
    <property type="match status" value="1"/>
</dbReference>
<dbReference type="EMBL" id="VCDI01000003">
    <property type="protein sequence ID" value="TLU72805.1"/>
    <property type="molecule type" value="Genomic_DNA"/>
</dbReference>
<dbReference type="AlphaFoldDB" id="A0A5R9J5A7"/>
<evidence type="ECO:0000259" key="1">
    <source>
        <dbReference type="Pfam" id="PF00561"/>
    </source>
</evidence>
<dbReference type="InterPro" id="IPR029058">
    <property type="entry name" value="AB_hydrolase_fold"/>
</dbReference>
<dbReference type="Gene3D" id="3.40.50.1820">
    <property type="entry name" value="alpha/beta hydrolase"/>
    <property type="match status" value="1"/>
</dbReference>
<keyword evidence="3" id="KW-1185">Reference proteome</keyword>
<dbReference type="GO" id="GO:0016787">
    <property type="term" value="F:hydrolase activity"/>
    <property type="evidence" value="ECO:0007669"/>
    <property type="project" value="UniProtKB-KW"/>
</dbReference>
<keyword evidence="2" id="KW-0378">Hydrolase</keyword>
<evidence type="ECO:0000313" key="2">
    <source>
        <dbReference type="EMBL" id="TLU72805.1"/>
    </source>
</evidence>
<reference evidence="2 3" key="1">
    <citation type="submission" date="2019-05" db="EMBL/GenBank/DDBJ databases">
        <authorList>
            <person name="Pankratov T."/>
            <person name="Grouzdev D."/>
        </authorList>
    </citation>
    <scope>NUCLEOTIDE SEQUENCE [LARGE SCALE GENOMIC DNA]</scope>
    <source>
        <strain evidence="2 3">KEBCLARHB70R</strain>
    </source>
</reference>
<dbReference type="OrthoDB" id="9812774at2"/>
<dbReference type="Proteomes" id="UP000305654">
    <property type="component" value="Unassembled WGS sequence"/>
</dbReference>
<proteinExistence type="predicted"/>
<gene>
    <name evidence="2" type="ORF">FE263_12380</name>
</gene>
<dbReference type="SUPFAM" id="SSF53474">
    <property type="entry name" value="alpha/beta-Hydrolases"/>
    <property type="match status" value="1"/>
</dbReference>
<dbReference type="Pfam" id="PF00561">
    <property type="entry name" value="Abhydrolase_1"/>
    <property type="match status" value="1"/>
</dbReference>
<dbReference type="InterPro" id="IPR000073">
    <property type="entry name" value="AB_hydrolase_1"/>
</dbReference>
<name>A0A5R9J5A7_9PROT</name>
<dbReference type="RefSeq" id="WP_138326265.1">
    <property type="nucleotide sequence ID" value="NZ_VCDI01000003.1"/>
</dbReference>
<dbReference type="InterPro" id="IPR050266">
    <property type="entry name" value="AB_hydrolase_sf"/>
</dbReference>
<protein>
    <submittedName>
        <fullName evidence="2">Alpha/beta hydrolase</fullName>
    </submittedName>
</protein>
<accession>A0A5R9J5A7</accession>
<comment type="caution">
    <text evidence="2">The sequence shown here is derived from an EMBL/GenBank/DDBJ whole genome shotgun (WGS) entry which is preliminary data.</text>
</comment>
<evidence type="ECO:0000313" key="3">
    <source>
        <dbReference type="Proteomes" id="UP000305654"/>
    </source>
</evidence>